<name>A0AAD9N717_9ANNE</name>
<accession>A0AAD9N717</accession>
<dbReference type="EMBL" id="JAODUP010000151">
    <property type="protein sequence ID" value="KAK2159517.1"/>
    <property type="molecule type" value="Genomic_DNA"/>
</dbReference>
<dbReference type="AlphaFoldDB" id="A0AAD9N717"/>
<proteinExistence type="predicted"/>
<comment type="caution">
    <text evidence="1">The sequence shown here is derived from an EMBL/GenBank/DDBJ whole genome shotgun (WGS) entry which is preliminary data.</text>
</comment>
<evidence type="ECO:0000313" key="1">
    <source>
        <dbReference type="EMBL" id="KAK2159517.1"/>
    </source>
</evidence>
<sequence length="30" mass="3360">MSRVFEHLVGNHTVCSRLRSWKTISVSGAT</sequence>
<evidence type="ECO:0000313" key="2">
    <source>
        <dbReference type="Proteomes" id="UP001208570"/>
    </source>
</evidence>
<keyword evidence="2" id="KW-1185">Reference proteome</keyword>
<reference evidence="1" key="1">
    <citation type="journal article" date="2023" name="Mol. Biol. Evol.">
        <title>Third-Generation Sequencing Reveals the Adaptive Role of the Epigenome in Three Deep-Sea Polychaetes.</title>
        <authorList>
            <person name="Perez M."/>
            <person name="Aroh O."/>
            <person name="Sun Y."/>
            <person name="Lan Y."/>
            <person name="Juniper S.K."/>
            <person name="Young C.R."/>
            <person name="Angers B."/>
            <person name="Qian P.Y."/>
        </authorList>
    </citation>
    <scope>NUCLEOTIDE SEQUENCE</scope>
    <source>
        <strain evidence="1">P08H-3</strain>
    </source>
</reference>
<protein>
    <submittedName>
        <fullName evidence="1">Uncharacterized protein</fullName>
    </submittedName>
</protein>
<organism evidence="1 2">
    <name type="scientific">Paralvinella palmiformis</name>
    <dbReference type="NCBI Taxonomy" id="53620"/>
    <lineage>
        <taxon>Eukaryota</taxon>
        <taxon>Metazoa</taxon>
        <taxon>Spiralia</taxon>
        <taxon>Lophotrochozoa</taxon>
        <taxon>Annelida</taxon>
        <taxon>Polychaeta</taxon>
        <taxon>Sedentaria</taxon>
        <taxon>Canalipalpata</taxon>
        <taxon>Terebellida</taxon>
        <taxon>Terebelliformia</taxon>
        <taxon>Alvinellidae</taxon>
        <taxon>Paralvinella</taxon>
    </lineage>
</organism>
<dbReference type="Proteomes" id="UP001208570">
    <property type="component" value="Unassembled WGS sequence"/>
</dbReference>
<gene>
    <name evidence="1" type="ORF">LSH36_151g01049</name>
</gene>